<evidence type="ECO:0000313" key="3">
    <source>
        <dbReference type="EMBL" id="KNC82489.1"/>
    </source>
</evidence>
<keyword evidence="2" id="KW-1133">Transmembrane helix</keyword>
<keyword evidence="2" id="KW-0472">Membrane</keyword>
<gene>
    <name evidence="3" type="ORF">SARC_05228</name>
</gene>
<reference evidence="3 4" key="1">
    <citation type="submission" date="2011-02" db="EMBL/GenBank/DDBJ databases">
        <title>The Genome Sequence of Sphaeroforma arctica JP610.</title>
        <authorList>
            <consortium name="The Broad Institute Genome Sequencing Platform"/>
            <person name="Russ C."/>
            <person name="Cuomo C."/>
            <person name="Young S.K."/>
            <person name="Zeng Q."/>
            <person name="Gargeya S."/>
            <person name="Alvarado L."/>
            <person name="Berlin A."/>
            <person name="Chapman S.B."/>
            <person name="Chen Z."/>
            <person name="Freedman E."/>
            <person name="Gellesch M."/>
            <person name="Goldberg J."/>
            <person name="Griggs A."/>
            <person name="Gujja S."/>
            <person name="Heilman E."/>
            <person name="Heiman D."/>
            <person name="Howarth C."/>
            <person name="Mehta T."/>
            <person name="Neiman D."/>
            <person name="Pearson M."/>
            <person name="Roberts A."/>
            <person name="Saif S."/>
            <person name="Shea T."/>
            <person name="Shenoy N."/>
            <person name="Sisk P."/>
            <person name="Stolte C."/>
            <person name="Sykes S."/>
            <person name="White J."/>
            <person name="Yandava C."/>
            <person name="Burger G."/>
            <person name="Gray M.W."/>
            <person name="Holland P.W.H."/>
            <person name="King N."/>
            <person name="Lang F.B.F."/>
            <person name="Roger A.J."/>
            <person name="Ruiz-Trillo I."/>
            <person name="Haas B."/>
            <person name="Nusbaum C."/>
            <person name="Birren B."/>
        </authorList>
    </citation>
    <scope>NUCLEOTIDE SEQUENCE [LARGE SCALE GENOMIC DNA]</scope>
    <source>
        <strain evidence="3 4">JP610</strain>
    </source>
</reference>
<dbReference type="RefSeq" id="XP_014156391.1">
    <property type="nucleotide sequence ID" value="XM_014300916.1"/>
</dbReference>
<evidence type="ECO:0000256" key="2">
    <source>
        <dbReference type="SAM" id="Phobius"/>
    </source>
</evidence>
<name>A0A0L0G0W8_9EUKA</name>
<evidence type="ECO:0000256" key="1">
    <source>
        <dbReference type="SAM" id="MobiDB-lite"/>
    </source>
</evidence>
<protein>
    <submittedName>
        <fullName evidence="3">Uncharacterized protein</fullName>
    </submittedName>
</protein>
<accession>A0A0L0G0W8</accession>
<evidence type="ECO:0000313" key="4">
    <source>
        <dbReference type="Proteomes" id="UP000054560"/>
    </source>
</evidence>
<proteinExistence type="predicted"/>
<sequence>MSTDILTPLQGAFDRDKFGVSVQSMAFQSACQDCGQLSYSPLTEMSSKTLCLCSSEKKRPKKRSVFKPKLQTSIKKGEVTTVAQTDGQTSAKHGVVRPQFASLRVEVLSESVDMSESVDSLANFSNETRDNLGRRNESVQDITKATYHYSPDSKVEPDHMVEKHPQGYTRCRESSEYSHTGDLLERKKGILSDSGSNSRHLLGLPVDHKYADGSSASRSGDAVCTTDEVLKPQQAEIPRTRREEVAYNADDNTMQRDTQTPTRPVPRVLNKRKSKHRRTRSAFAPMSLAETQSEKYKSSKVSRRVSFDPSEYKYSTYSKTHYTRGFDAYSYYRNMGFAEKMQVMQEIRAVKPGAQYETLKYLGMFMLVVAVLCVQNYVIPALVA</sequence>
<dbReference type="EMBL" id="KQ241922">
    <property type="protein sequence ID" value="KNC82489.1"/>
    <property type="molecule type" value="Genomic_DNA"/>
</dbReference>
<feature type="compositionally biased region" description="Low complexity" evidence="1">
    <location>
        <begin position="212"/>
        <end position="222"/>
    </location>
</feature>
<organism evidence="3 4">
    <name type="scientific">Sphaeroforma arctica JP610</name>
    <dbReference type="NCBI Taxonomy" id="667725"/>
    <lineage>
        <taxon>Eukaryota</taxon>
        <taxon>Ichthyosporea</taxon>
        <taxon>Ichthyophonida</taxon>
        <taxon>Sphaeroforma</taxon>
    </lineage>
</organism>
<keyword evidence="2" id="KW-0812">Transmembrane</keyword>
<feature type="transmembrane region" description="Helical" evidence="2">
    <location>
        <begin position="361"/>
        <end position="383"/>
    </location>
</feature>
<dbReference type="GeneID" id="25905732"/>
<dbReference type="Proteomes" id="UP000054560">
    <property type="component" value="Unassembled WGS sequence"/>
</dbReference>
<dbReference type="AlphaFoldDB" id="A0A0L0G0W8"/>
<keyword evidence="4" id="KW-1185">Reference proteome</keyword>
<feature type="region of interest" description="Disordered" evidence="1">
    <location>
        <begin position="212"/>
        <end position="235"/>
    </location>
</feature>